<name>A0A6G1IJ03_9PLEO</name>
<sequence length="569" mass="65333">MASRILPRGDPEVLESLFFIGPLVETTRGLRKRMTCASDKYEHETIVEKPLWKELTFHHLGLILSATFGAIAVAVAFLLVLRHATHYLKPYEQKHIIRILVMIPIYAVVSFLSYLYYHNAIYFELLRDCYEAFAIASFFTLMCHYIAPNLHEQKEYFRNMQPKNWVWPLNWMQKCTGGQDKGWLRRPRSGLTWFNVVWISIFQYCFIRPFFTIVSVIAQTQGRYCMSSKDPRYAYIWSAGFNAISVTIAMYCLIQFYVQLKDDLAPHRPFLKVLCIKLVIFFCFWQSWIISLLTADGGPLKATEQIAGPDLRIGIPAMLTCVEMSIFAILHLYAFPWKPYDLGKHHEPLPQANDALPLELPKRYAYGPTRALLDALNPWDIVKACSRGFRWLFVGVRHRKQDPSYQTKLESMPHEDTGYQGPTFAGNGEPAMEVGKMSKQAGKDGFDDSDTSALLSHAQANPYTRQDSTPYYNQSVQDRPSNPDSLPAAPTPGEEYRVITPRPGQARFRDFEPQDTTYHSAAQRLGPQRTYDDDLRRQNEDWNMYPEARQPVTRPPGARSPGNAPPGFI</sequence>
<dbReference type="OrthoDB" id="5348404at2759"/>
<evidence type="ECO:0000256" key="1">
    <source>
        <dbReference type="ARBA" id="ARBA00004141"/>
    </source>
</evidence>
<evidence type="ECO:0000313" key="8">
    <source>
        <dbReference type="Proteomes" id="UP000799291"/>
    </source>
</evidence>
<accession>A0A6G1IJ03</accession>
<feature type="compositionally biased region" description="Basic and acidic residues" evidence="5">
    <location>
        <begin position="530"/>
        <end position="540"/>
    </location>
</feature>
<feature type="transmembrane region" description="Helical" evidence="6">
    <location>
        <begin position="60"/>
        <end position="84"/>
    </location>
</feature>
<dbReference type="Pfam" id="PF03619">
    <property type="entry name" value="Solute_trans_a"/>
    <property type="match status" value="1"/>
</dbReference>
<reference evidence="7" key="1">
    <citation type="journal article" date="2020" name="Stud. Mycol.">
        <title>101 Dothideomycetes genomes: a test case for predicting lifestyles and emergence of pathogens.</title>
        <authorList>
            <person name="Haridas S."/>
            <person name="Albert R."/>
            <person name="Binder M."/>
            <person name="Bloem J."/>
            <person name="Labutti K."/>
            <person name="Salamov A."/>
            <person name="Andreopoulos B."/>
            <person name="Baker S."/>
            <person name="Barry K."/>
            <person name="Bills G."/>
            <person name="Bluhm B."/>
            <person name="Cannon C."/>
            <person name="Castanera R."/>
            <person name="Culley D."/>
            <person name="Daum C."/>
            <person name="Ezra D."/>
            <person name="Gonzalez J."/>
            <person name="Henrissat B."/>
            <person name="Kuo A."/>
            <person name="Liang C."/>
            <person name="Lipzen A."/>
            <person name="Lutzoni F."/>
            <person name="Magnuson J."/>
            <person name="Mondo S."/>
            <person name="Nolan M."/>
            <person name="Ohm R."/>
            <person name="Pangilinan J."/>
            <person name="Park H.-J."/>
            <person name="Ramirez L."/>
            <person name="Alfaro M."/>
            <person name="Sun H."/>
            <person name="Tritt A."/>
            <person name="Yoshinaga Y."/>
            <person name="Zwiers L.-H."/>
            <person name="Turgeon B."/>
            <person name="Goodwin S."/>
            <person name="Spatafora J."/>
            <person name="Crous P."/>
            <person name="Grigoriev I."/>
        </authorList>
    </citation>
    <scope>NUCLEOTIDE SEQUENCE</scope>
    <source>
        <strain evidence="7">CBS 122367</strain>
    </source>
</reference>
<evidence type="ECO:0000256" key="4">
    <source>
        <dbReference type="ARBA" id="ARBA00023136"/>
    </source>
</evidence>
<feature type="compositionally biased region" description="Polar residues" evidence="5">
    <location>
        <begin position="451"/>
        <end position="484"/>
    </location>
</feature>
<dbReference type="Proteomes" id="UP000799291">
    <property type="component" value="Unassembled WGS sequence"/>
</dbReference>
<keyword evidence="3 6" id="KW-1133">Transmembrane helix</keyword>
<feature type="transmembrane region" description="Helical" evidence="6">
    <location>
        <begin position="270"/>
        <end position="293"/>
    </location>
</feature>
<evidence type="ECO:0000313" key="7">
    <source>
        <dbReference type="EMBL" id="KAF2678115.1"/>
    </source>
</evidence>
<dbReference type="EMBL" id="MU005614">
    <property type="protein sequence ID" value="KAF2678115.1"/>
    <property type="molecule type" value="Genomic_DNA"/>
</dbReference>
<feature type="region of interest" description="Disordered" evidence="5">
    <location>
        <begin position="403"/>
        <end position="569"/>
    </location>
</feature>
<comment type="subcellular location">
    <subcellularLocation>
        <location evidence="1">Membrane</location>
        <topology evidence="1">Multi-pass membrane protein</topology>
    </subcellularLocation>
</comment>
<evidence type="ECO:0000256" key="2">
    <source>
        <dbReference type="ARBA" id="ARBA00022692"/>
    </source>
</evidence>
<feature type="transmembrane region" description="Helical" evidence="6">
    <location>
        <begin position="191"/>
        <end position="214"/>
    </location>
</feature>
<organism evidence="7 8">
    <name type="scientific">Lentithecium fluviatile CBS 122367</name>
    <dbReference type="NCBI Taxonomy" id="1168545"/>
    <lineage>
        <taxon>Eukaryota</taxon>
        <taxon>Fungi</taxon>
        <taxon>Dikarya</taxon>
        <taxon>Ascomycota</taxon>
        <taxon>Pezizomycotina</taxon>
        <taxon>Dothideomycetes</taxon>
        <taxon>Pleosporomycetidae</taxon>
        <taxon>Pleosporales</taxon>
        <taxon>Massarineae</taxon>
        <taxon>Lentitheciaceae</taxon>
        <taxon>Lentithecium</taxon>
    </lineage>
</organism>
<evidence type="ECO:0000256" key="3">
    <source>
        <dbReference type="ARBA" id="ARBA00022989"/>
    </source>
</evidence>
<dbReference type="InterPro" id="IPR005178">
    <property type="entry name" value="Ostalpha/TMEM184C"/>
</dbReference>
<dbReference type="GO" id="GO:0016020">
    <property type="term" value="C:membrane"/>
    <property type="evidence" value="ECO:0007669"/>
    <property type="project" value="UniProtKB-SubCell"/>
</dbReference>
<feature type="transmembrane region" description="Helical" evidence="6">
    <location>
        <begin position="313"/>
        <end position="335"/>
    </location>
</feature>
<gene>
    <name evidence="7" type="ORF">K458DRAFT_423297</name>
</gene>
<evidence type="ECO:0000256" key="6">
    <source>
        <dbReference type="SAM" id="Phobius"/>
    </source>
</evidence>
<feature type="transmembrane region" description="Helical" evidence="6">
    <location>
        <begin position="234"/>
        <end position="258"/>
    </location>
</feature>
<protein>
    <submittedName>
        <fullName evidence="7">DUF300-domain-containing protein</fullName>
    </submittedName>
</protein>
<keyword evidence="2 6" id="KW-0812">Transmembrane</keyword>
<keyword evidence="8" id="KW-1185">Reference proteome</keyword>
<evidence type="ECO:0000256" key="5">
    <source>
        <dbReference type="SAM" id="MobiDB-lite"/>
    </source>
</evidence>
<dbReference type="SMART" id="SM01417">
    <property type="entry name" value="Solute_trans_a"/>
    <property type="match status" value="1"/>
</dbReference>
<proteinExistence type="predicted"/>
<feature type="transmembrane region" description="Helical" evidence="6">
    <location>
        <begin position="132"/>
        <end position="150"/>
    </location>
</feature>
<feature type="transmembrane region" description="Helical" evidence="6">
    <location>
        <begin position="96"/>
        <end position="117"/>
    </location>
</feature>
<dbReference type="PANTHER" id="PTHR23423">
    <property type="entry name" value="ORGANIC SOLUTE TRANSPORTER-RELATED"/>
    <property type="match status" value="1"/>
</dbReference>
<dbReference type="AlphaFoldDB" id="A0A6G1IJ03"/>
<keyword evidence="4 6" id="KW-0472">Membrane</keyword>